<evidence type="ECO:0000256" key="1">
    <source>
        <dbReference type="SAM" id="Phobius"/>
    </source>
</evidence>
<keyword evidence="3" id="KW-1185">Reference proteome</keyword>
<evidence type="ECO:0000313" key="2">
    <source>
        <dbReference type="EMBL" id="KPL81874.1"/>
    </source>
</evidence>
<gene>
    <name evidence="2" type="ORF">SE18_19870</name>
</gene>
<protein>
    <submittedName>
        <fullName evidence="2">Uncharacterized protein</fullName>
    </submittedName>
</protein>
<dbReference type="OrthoDB" id="9818026at2"/>
<dbReference type="Proteomes" id="UP000050277">
    <property type="component" value="Unassembled WGS sequence"/>
</dbReference>
<dbReference type="EMBL" id="LGKP01000032">
    <property type="protein sequence ID" value="KPL81874.1"/>
    <property type="molecule type" value="Genomic_DNA"/>
</dbReference>
<keyword evidence="1" id="KW-0812">Transmembrane</keyword>
<accession>A0A0N8GPU5</accession>
<dbReference type="RefSeq" id="WP_054536211.1">
    <property type="nucleotide sequence ID" value="NZ_LGKP01000032.1"/>
</dbReference>
<name>A0A0N8GPU5_9CHLR</name>
<comment type="caution">
    <text evidence="2">The sequence shown here is derived from an EMBL/GenBank/DDBJ whole genome shotgun (WGS) entry which is preliminary data.</text>
</comment>
<keyword evidence="1" id="KW-0472">Membrane</keyword>
<keyword evidence="1" id="KW-1133">Transmembrane helix</keyword>
<proteinExistence type="predicted"/>
<sequence length="306" mass="33340">MTNNFDLERALAELENGALGQQLNGQAQRFSPAPATIQRIQAGLQPPVKRGNGMQAFFQRRPARVLALAVCSVAVGLGLIFGLNQPTSSVSAAELIQRAETFASQPIVANGKARHIAIEISTTRSDGQIGEHYRDEIWLVQGQSHILLYQPARQSLNGQPVGYQMGPTIVDENYFWNYNAHDNTSVKAPFDECSLSLEQWVGEGAFGSESNFSNAAIIGTEELAGRQLTIVDLGSTIGKAWIDANTGQIWKFTSSQTYEGITTETLVQFVVDETLELDALPAEWQTYTAPAGSPIIEQTTPYCIYG</sequence>
<feature type="transmembrane region" description="Helical" evidence="1">
    <location>
        <begin position="65"/>
        <end position="83"/>
    </location>
</feature>
<organism evidence="2 3">
    <name type="scientific">Herpetosiphon geysericola</name>
    <dbReference type="NCBI Taxonomy" id="70996"/>
    <lineage>
        <taxon>Bacteria</taxon>
        <taxon>Bacillati</taxon>
        <taxon>Chloroflexota</taxon>
        <taxon>Chloroflexia</taxon>
        <taxon>Herpetosiphonales</taxon>
        <taxon>Herpetosiphonaceae</taxon>
        <taxon>Herpetosiphon</taxon>
    </lineage>
</organism>
<reference evidence="2 3" key="1">
    <citation type="submission" date="2015-07" db="EMBL/GenBank/DDBJ databases">
        <title>Whole genome sequence of Herpetosiphon geysericola DSM 7119.</title>
        <authorList>
            <person name="Hemp J."/>
            <person name="Ward L.M."/>
            <person name="Pace L.A."/>
            <person name="Fischer W.W."/>
        </authorList>
    </citation>
    <scope>NUCLEOTIDE SEQUENCE [LARGE SCALE GENOMIC DNA]</scope>
    <source>
        <strain evidence="2 3">DSM 7119</strain>
    </source>
</reference>
<evidence type="ECO:0000313" key="3">
    <source>
        <dbReference type="Proteomes" id="UP000050277"/>
    </source>
</evidence>
<dbReference type="AlphaFoldDB" id="A0A0N8GPU5"/>